<name>A0ABR6XAP9_9BURK</name>
<feature type="transmembrane region" description="Helical" evidence="1">
    <location>
        <begin position="48"/>
        <end position="68"/>
    </location>
</feature>
<evidence type="ECO:0000256" key="1">
    <source>
        <dbReference type="SAM" id="Phobius"/>
    </source>
</evidence>
<feature type="transmembrane region" description="Helical" evidence="1">
    <location>
        <begin position="88"/>
        <end position="108"/>
    </location>
</feature>
<dbReference type="Proteomes" id="UP000637632">
    <property type="component" value="Unassembled WGS sequence"/>
</dbReference>
<sequence>MKGVAMQRKWDRHEILQLLTLSATLAGLSITALTIFKKQGADRIAVTIADDILAAVSLFFLLATYLFFFSLRTRNPSLATKLELIGDVIFLVALTGMVATGFIILYTVW</sequence>
<protein>
    <submittedName>
        <fullName evidence="2">Uncharacterized protein</fullName>
    </submittedName>
</protein>
<dbReference type="RefSeq" id="WP_190476601.1">
    <property type="nucleotide sequence ID" value="NZ_JACOFT010000001.1"/>
</dbReference>
<organism evidence="2 3">
    <name type="scientific">Undibacterium aquatile</name>
    <dbReference type="NCBI Taxonomy" id="1537398"/>
    <lineage>
        <taxon>Bacteria</taxon>
        <taxon>Pseudomonadati</taxon>
        <taxon>Pseudomonadota</taxon>
        <taxon>Betaproteobacteria</taxon>
        <taxon>Burkholderiales</taxon>
        <taxon>Oxalobacteraceae</taxon>
        <taxon>Undibacterium</taxon>
    </lineage>
</organism>
<accession>A0ABR6XAP9</accession>
<evidence type="ECO:0000313" key="2">
    <source>
        <dbReference type="EMBL" id="MBC3809942.1"/>
    </source>
</evidence>
<proteinExistence type="predicted"/>
<gene>
    <name evidence="2" type="ORF">H8K26_00685</name>
</gene>
<comment type="caution">
    <text evidence="2">The sequence shown here is derived from an EMBL/GenBank/DDBJ whole genome shotgun (WGS) entry which is preliminary data.</text>
</comment>
<keyword evidence="1" id="KW-0472">Membrane</keyword>
<evidence type="ECO:0000313" key="3">
    <source>
        <dbReference type="Proteomes" id="UP000637632"/>
    </source>
</evidence>
<reference evidence="2 3" key="1">
    <citation type="submission" date="2020-08" db="EMBL/GenBank/DDBJ databases">
        <title>Novel species isolated from subtropical streams in China.</title>
        <authorList>
            <person name="Lu H."/>
        </authorList>
    </citation>
    <scope>NUCLEOTIDE SEQUENCE [LARGE SCALE GENOMIC DNA]</scope>
    <source>
        <strain evidence="2 3">CCTCC AB 2015119</strain>
    </source>
</reference>
<feature type="transmembrane region" description="Helical" evidence="1">
    <location>
        <begin position="15"/>
        <end position="36"/>
    </location>
</feature>
<keyword evidence="1" id="KW-1133">Transmembrane helix</keyword>
<keyword evidence="3" id="KW-1185">Reference proteome</keyword>
<keyword evidence="1" id="KW-0812">Transmembrane</keyword>
<dbReference type="EMBL" id="JACOFT010000001">
    <property type="protein sequence ID" value="MBC3809942.1"/>
    <property type="molecule type" value="Genomic_DNA"/>
</dbReference>